<evidence type="ECO:0000313" key="15">
    <source>
        <dbReference type="Proteomes" id="UP000061362"/>
    </source>
</evidence>
<dbReference type="PANTHER" id="PTHR42789">
    <property type="entry name" value="D-ISOMER SPECIFIC 2-HYDROXYACID DEHYDROGENASE FAMILY PROTEIN (AFU_ORTHOLOGUE AFUA_6G10090)"/>
    <property type="match status" value="1"/>
</dbReference>
<dbReference type="PATRIC" id="fig|43687.5.peg.1102"/>
<gene>
    <name evidence="7" type="ORF">HA72_1059</name>
    <name evidence="8" type="ORF">MsedA_1072</name>
    <name evidence="9" type="ORF">MsedB_1074</name>
    <name evidence="10" type="ORF">MsedC_1072</name>
    <name evidence="11" type="ORF">MsedD_1073</name>
    <name evidence="12" type="ORF">MsedE_1075</name>
</gene>
<dbReference type="Proteomes" id="UP000062398">
    <property type="component" value="Chromosome"/>
</dbReference>
<protein>
    <submittedName>
        <fullName evidence="7">D-isomer specific 2-hydroxyacid dehydrogenase, NAD-binding protein</fullName>
    </submittedName>
</protein>
<dbReference type="Pfam" id="PF00389">
    <property type="entry name" value="2-Hacid_dh"/>
    <property type="match status" value="1"/>
</dbReference>
<dbReference type="EMBL" id="CP008822">
    <property type="protein sequence ID" value="AIM27210.1"/>
    <property type="molecule type" value="Genomic_DNA"/>
</dbReference>
<dbReference type="FunFam" id="3.40.50.720:FF:000203">
    <property type="entry name" value="D-3-phosphoglycerate dehydrogenase (SerA)"/>
    <property type="match status" value="1"/>
</dbReference>
<evidence type="ECO:0000313" key="11">
    <source>
        <dbReference type="EMBL" id="AKV80841.1"/>
    </source>
</evidence>
<dbReference type="Pfam" id="PF02826">
    <property type="entry name" value="2-Hacid_dh_C"/>
    <property type="match status" value="1"/>
</dbReference>
<dbReference type="EMBL" id="CP012173">
    <property type="protein sequence ID" value="AKV76345.1"/>
    <property type="molecule type" value="Genomic_DNA"/>
</dbReference>
<reference evidence="7 13" key="1">
    <citation type="journal article" date="2014" name="J. Bacteriol.">
        <title>Role of an Archaeal PitA Transporter in the Copper and Arsenic Resistance of Metallosphaera sedula, an Extreme Thermoacidophile.</title>
        <authorList>
            <person name="McCarthy S."/>
            <person name="Ai C."/>
            <person name="Wheaton G."/>
            <person name="Tevatia R."/>
            <person name="Eckrich V."/>
            <person name="Kelly R."/>
            <person name="Blum P."/>
        </authorList>
    </citation>
    <scope>NUCLEOTIDE SEQUENCE [LARGE SCALE GENOMIC DNA]</scope>
    <source>
        <strain evidence="7 13">CuR1</strain>
    </source>
</reference>
<reference evidence="15 16" key="2">
    <citation type="journal article" date="2015" name="Genome Announc.">
        <title>Complete Genome Sequences of Evolved Arsenate-Resistant Metallosphaera sedula Strains.</title>
        <authorList>
            <person name="Ai C."/>
            <person name="McCarthy S."/>
            <person name="Schackwitz W."/>
            <person name="Martin J."/>
            <person name="Lipzen A."/>
            <person name="Blum P."/>
        </authorList>
    </citation>
    <scope>NUCLEOTIDE SEQUENCE [LARGE SCALE GENOMIC DNA]</scope>
    <source>
        <strain evidence="10 16">ARS120-1</strain>
        <strain evidence="11 15">ARS120-2</strain>
        <strain evidence="8 18">ARS50-1</strain>
        <strain evidence="9 17">ARS50-2</strain>
    </source>
</reference>
<evidence type="ECO:0000313" key="8">
    <source>
        <dbReference type="EMBL" id="AKV74105.1"/>
    </source>
</evidence>
<dbReference type="Gene3D" id="3.40.50.720">
    <property type="entry name" value="NAD(P)-binding Rossmann-like Domain"/>
    <property type="match status" value="2"/>
</dbReference>
<evidence type="ECO:0000313" key="10">
    <source>
        <dbReference type="EMBL" id="AKV78596.1"/>
    </source>
</evidence>
<keyword evidence="3" id="KW-0520">NAD</keyword>
<dbReference type="PROSITE" id="PS00671">
    <property type="entry name" value="D_2_HYDROXYACID_DH_3"/>
    <property type="match status" value="1"/>
</dbReference>
<name>A0A088E7A8_9CREN</name>
<dbReference type="OMA" id="HMGTETC"/>
<dbReference type="InterPro" id="IPR050857">
    <property type="entry name" value="D-2-hydroxyacid_DH"/>
</dbReference>
<evidence type="ECO:0000313" key="9">
    <source>
        <dbReference type="EMBL" id="AKV76345.1"/>
    </source>
</evidence>
<feature type="domain" description="D-isomer specific 2-hydroxyacid dehydrogenase NAD-binding" evidence="6">
    <location>
        <begin position="113"/>
        <end position="291"/>
    </location>
</feature>
<dbReference type="GO" id="GO:0051287">
    <property type="term" value="F:NAD binding"/>
    <property type="evidence" value="ECO:0007669"/>
    <property type="project" value="InterPro"/>
</dbReference>
<dbReference type="Proteomes" id="UP000029084">
    <property type="component" value="Chromosome"/>
</dbReference>
<dbReference type="InterPro" id="IPR006140">
    <property type="entry name" value="D-isomer_DH_NAD-bd"/>
</dbReference>
<dbReference type="SUPFAM" id="SSF52283">
    <property type="entry name" value="Formate/glycerate dehydrogenase catalytic domain-like"/>
    <property type="match status" value="1"/>
</dbReference>
<evidence type="ECO:0000256" key="3">
    <source>
        <dbReference type="ARBA" id="ARBA00023027"/>
    </source>
</evidence>
<dbReference type="SUPFAM" id="SSF51735">
    <property type="entry name" value="NAD(P)-binding Rossmann-fold domains"/>
    <property type="match status" value="1"/>
</dbReference>
<evidence type="ECO:0000256" key="1">
    <source>
        <dbReference type="ARBA" id="ARBA00005854"/>
    </source>
</evidence>
<evidence type="ECO:0000256" key="4">
    <source>
        <dbReference type="RuleBase" id="RU003719"/>
    </source>
</evidence>
<reference evidence="12 14" key="3">
    <citation type="submission" date="2015-07" db="EMBL/GenBank/DDBJ databases">
        <title>Physiological, transcriptional responses and genome re-sequencing of acid resistant extremely thermoacidophilic Metallosphaera sedula SARC-M1.</title>
        <authorList>
            <person name="Ai C."/>
            <person name="McCarthy S."/>
            <person name="Eckrich V."/>
            <person name="Rudrappa D."/>
            <person name="Qiu G."/>
            <person name="Blum P."/>
        </authorList>
    </citation>
    <scope>NUCLEOTIDE SEQUENCE [LARGE SCALE GENOMIC DNA]</scope>
    <source>
        <strain evidence="12 14">SARC-M1</strain>
    </source>
</reference>
<evidence type="ECO:0000313" key="17">
    <source>
        <dbReference type="Proteomes" id="UP000062475"/>
    </source>
</evidence>
<evidence type="ECO:0000259" key="6">
    <source>
        <dbReference type="Pfam" id="PF02826"/>
    </source>
</evidence>
<dbReference type="RefSeq" id="WP_012021011.1">
    <property type="nucleotide sequence ID" value="NZ_AP019770.1"/>
</dbReference>
<evidence type="ECO:0000259" key="5">
    <source>
        <dbReference type="Pfam" id="PF00389"/>
    </source>
</evidence>
<feature type="domain" description="D-isomer specific 2-hydroxyacid dehydrogenase catalytic" evidence="5">
    <location>
        <begin position="11"/>
        <end position="318"/>
    </location>
</feature>
<organism evidence="7 13">
    <name type="scientific">Metallosphaera sedula</name>
    <dbReference type="NCBI Taxonomy" id="43687"/>
    <lineage>
        <taxon>Archaea</taxon>
        <taxon>Thermoproteota</taxon>
        <taxon>Thermoprotei</taxon>
        <taxon>Sulfolobales</taxon>
        <taxon>Sulfolobaceae</taxon>
        <taxon>Metallosphaera</taxon>
    </lineage>
</organism>
<dbReference type="PANTHER" id="PTHR42789:SF1">
    <property type="entry name" value="D-ISOMER SPECIFIC 2-HYDROXYACID DEHYDROGENASE FAMILY PROTEIN (AFU_ORTHOLOGUE AFUA_6G10090)"/>
    <property type="match status" value="1"/>
</dbReference>
<dbReference type="Proteomes" id="UP000061362">
    <property type="component" value="Chromosome"/>
</dbReference>
<evidence type="ECO:0000313" key="13">
    <source>
        <dbReference type="Proteomes" id="UP000029084"/>
    </source>
</evidence>
<comment type="similarity">
    <text evidence="1 4">Belongs to the D-isomer specific 2-hydroxyacid dehydrogenase family.</text>
</comment>
<dbReference type="InterPro" id="IPR029753">
    <property type="entry name" value="D-isomer_DH_CS"/>
</dbReference>
<evidence type="ECO:0000313" key="18">
    <source>
        <dbReference type="Proteomes" id="UP000068832"/>
    </source>
</evidence>
<keyword evidence="2 4" id="KW-0560">Oxidoreductase</keyword>
<sequence length="324" mass="35538">MKPVVGIDSSVIVEELDQEKVRELNSLAEIVYFNPYAPEDQIVSLLRDAIAIVDRKAKISSKIIRELRNLKLIARTGAGVDETRVDLKAAKERDIIITYNPGGNSVAVAELTIMLAIALYRKVIPLALSVKAGKWSELKPKDTMGHELEGKAWGILGFGNIGKRVAQLVTSLNCKVLGYDPYVSSEIMEKHGVKSLSLEELLSKSDIISIHVPLTESTRHLINSERLKTMKKTAILINVSRGGIIDDKALYESLRNGEIAGAALDTPEEEPVKVDNPLLSLDNVIITPHIGGSTFEASIKNANSAVEEVIRFLKGLPPLVPFRY</sequence>
<dbReference type="EMBL" id="CP012175">
    <property type="protein sequence ID" value="AKV80841.1"/>
    <property type="molecule type" value="Genomic_DNA"/>
</dbReference>
<evidence type="ECO:0000313" key="12">
    <source>
        <dbReference type="EMBL" id="AKV83085.1"/>
    </source>
</evidence>
<dbReference type="EMBL" id="CP012174">
    <property type="protein sequence ID" value="AKV78596.1"/>
    <property type="molecule type" value="Genomic_DNA"/>
</dbReference>
<evidence type="ECO:0000313" key="7">
    <source>
        <dbReference type="EMBL" id="AIM27210.1"/>
    </source>
</evidence>
<dbReference type="Proteomes" id="UP000062475">
    <property type="component" value="Chromosome"/>
</dbReference>
<dbReference type="InterPro" id="IPR006139">
    <property type="entry name" value="D-isomer_2_OHA_DH_cat_dom"/>
</dbReference>
<dbReference type="GeneID" id="91755529"/>
<dbReference type="Proteomes" id="UP000068832">
    <property type="component" value="Chromosome"/>
</dbReference>
<proteinExistence type="inferred from homology"/>
<dbReference type="GO" id="GO:0016616">
    <property type="term" value="F:oxidoreductase activity, acting on the CH-OH group of donors, NAD or NADP as acceptor"/>
    <property type="evidence" value="ECO:0007669"/>
    <property type="project" value="InterPro"/>
</dbReference>
<evidence type="ECO:0000313" key="16">
    <source>
        <dbReference type="Proteomes" id="UP000062398"/>
    </source>
</evidence>
<dbReference type="EMBL" id="CP012172">
    <property type="protein sequence ID" value="AKV74105.1"/>
    <property type="molecule type" value="Genomic_DNA"/>
</dbReference>
<dbReference type="Proteomes" id="UP000056255">
    <property type="component" value="Chromosome"/>
</dbReference>
<evidence type="ECO:0000256" key="2">
    <source>
        <dbReference type="ARBA" id="ARBA00023002"/>
    </source>
</evidence>
<dbReference type="EMBL" id="CP012176">
    <property type="protein sequence ID" value="AKV83085.1"/>
    <property type="molecule type" value="Genomic_DNA"/>
</dbReference>
<dbReference type="OrthoDB" id="7437at2157"/>
<evidence type="ECO:0000313" key="14">
    <source>
        <dbReference type="Proteomes" id="UP000056255"/>
    </source>
</evidence>
<dbReference type="CDD" id="cd12173">
    <property type="entry name" value="PGDH_4"/>
    <property type="match status" value="1"/>
</dbReference>
<accession>A0A088E7A8</accession>
<dbReference type="PROSITE" id="PS00670">
    <property type="entry name" value="D_2_HYDROXYACID_DH_2"/>
    <property type="match status" value="1"/>
</dbReference>
<dbReference type="AlphaFoldDB" id="A0A088E7A8"/>
<dbReference type="InterPro" id="IPR036291">
    <property type="entry name" value="NAD(P)-bd_dom_sf"/>
</dbReference>